<evidence type="ECO:0000313" key="13">
    <source>
        <dbReference type="Proteomes" id="UP000241158"/>
    </source>
</evidence>
<dbReference type="OrthoDB" id="9809356at2"/>
<evidence type="ECO:0000256" key="9">
    <source>
        <dbReference type="ARBA" id="ARBA00047493"/>
    </source>
</evidence>
<sequence>MMPSLAEEEIDRLLGLHPKGFDLSLGRVTRLLDTLGNPHLKLPPVIHVAGTNGKGSAVAFSRALLETAGYRVHVHTSPHLVRWHERYRLGQEGGGRIVEDEVLADAVKRVAEANAGQAITVFEILTAVTFVLFSEHPADAVILEVGLGGRFDATNVIPEPAVSVIMPISLDHQPYLGDRVELIAAEKAGIIKARCPVVIGAQEEEAARMVLIETAERRDCPFTVYGQDFLSYEERGRMVYQDNRGLMDLPLPALPGRHQLANAAAAIQAVRSAGFKVPEQAVEKAMTAVEWPARMQRLVKGKLVDMAVPGSEIWLDGGHNPGAGLVIAEAVATLEDRNQRPLFLITGMINTKDPVGYFQAFTGMARHVYTVPIRSSGAGIPHDELALAATEAGLSAEPVHSVENALKILRDSWDASEPAPRILIGGSLYLAGEVLADNGTPPQ</sequence>
<dbReference type="InterPro" id="IPR001645">
    <property type="entry name" value="Folylpolyglutamate_synth"/>
</dbReference>
<dbReference type="PROSITE" id="PS01012">
    <property type="entry name" value="FOLYLPOLYGLU_SYNT_2"/>
    <property type="match status" value="1"/>
</dbReference>
<dbReference type="GO" id="GO:0004326">
    <property type="term" value="F:tetrahydrofolylpolyglutamate synthase activity"/>
    <property type="evidence" value="ECO:0007669"/>
    <property type="project" value="UniProtKB-EC"/>
</dbReference>
<dbReference type="PANTHER" id="PTHR11136">
    <property type="entry name" value="FOLYLPOLYGLUTAMATE SYNTHASE-RELATED"/>
    <property type="match status" value="1"/>
</dbReference>
<comment type="cofactor">
    <cofactor evidence="1">
        <name>Mg(2+)</name>
        <dbReference type="ChEBI" id="CHEBI:18420"/>
    </cofactor>
</comment>
<dbReference type="SUPFAM" id="SSF53623">
    <property type="entry name" value="MurD-like peptide ligases, catalytic domain"/>
    <property type="match status" value="1"/>
</dbReference>
<name>A0A2P7AZA0_9HYPH</name>
<comment type="catalytic activity">
    <reaction evidence="9">
        <text>(6S)-5,6,7,8-tetrahydrofolyl-(gamma-L-Glu)(n) + L-glutamate + ATP = (6S)-5,6,7,8-tetrahydrofolyl-(gamma-L-Glu)(n+1) + ADP + phosphate + H(+)</text>
        <dbReference type="Rhea" id="RHEA:10580"/>
        <dbReference type="Rhea" id="RHEA-COMP:14738"/>
        <dbReference type="Rhea" id="RHEA-COMP:14740"/>
        <dbReference type="ChEBI" id="CHEBI:15378"/>
        <dbReference type="ChEBI" id="CHEBI:29985"/>
        <dbReference type="ChEBI" id="CHEBI:30616"/>
        <dbReference type="ChEBI" id="CHEBI:43474"/>
        <dbReference type="ChEBI" id="CHEBI:141005"/>
        <dbReference type="ChEBI" id="CHEBI:456216"/>
        <dbReference type="EC" id="6.3.2.17"/>
    </reaction>
</comment>
<keyword evidence="8" id="KW-0460">Magnesium</keyword>
<dbReference type="Pfam" id="PF08245">
    <property type="entry name" value="Mur_ligase_M"/>
    <property type="match status" value="1"/>
</dbReference>
<dbReference type="Proteomes" id="UP000241158">
    <property type="component" value="Unassembled WGS sequence"/>
</dbReference>
<evidence type="ECO:0000256" key="10">
    <source>
        <dbReference type="PIRNR" id="PIRNR001563"/>
    </source>
</evidence>
<dbReference type="NCBIfam" id="TIGR01499">
    <property type="entry name" value="folC"/>
    <property type="match status" value="1"/>
</dbReference>
<comment type="caution">
    <text evidence="12">The sequence shown here is derived from an EMBL/GenBank/DDBJ whole genome shotgun (WGS) entry which is preliminary data.</text>
</comment>
<keyword evidence="5" id="KW-0479">Metal-binding</keyword>
<dbReference type="SUPFAM" id="SSF53244">
    <property type="entry name" value="MurD-like peptide ligases, peptide-binding domain"/>
    <property type="match status" value="1"/>
</dbReference>
<accession>A0A2P7AZA0</accession>
<keyword evidence="7 10" id="KW-0067">ATP-binding</keyword>
<protein>
    <recommendedName>
        <fullName evidence="3">tetrahydrofolate synthase</fullName>
        <ecNumber evidence="3">6.3.2.17</ecNumber>
    </recommendedName>
</protein>
<evidence type="ECO:0000256" key="3">
    <source>
        <dbReference type="ARBA" id="ARBA00013025"/>
    </source>
</evidence>
<evidence type="ECO:0000259" key="11">
    <source>
        <dbReference type="Pfam" id="PF08245"/>
    </source>
</evidence>
<dbReference type="PIRSF" id="PIRSF001563">
    <property type="entry name" value="Folylpolyglu_synth"/>
    <property type="match status" value="1"/>
</dbReference>
<dbReference type="GO" id="GO:0008841">
    <property type="term" value="F:dihydrofolate synthase activity"/>
    <property type="evidence" value="ECO:0007669"/>
    <property type="project" value="TreeGrafter"/>
</dbReference>
<dbReference type="GO" id="GO:0046654">
    <property type="term" value="P:tetrahydrofolate biosynthetic process"/>
    <property type="evidence" value="ECO:0007669"/>
    <property type="project" value="UniProtKB-UniPathway"/>
</dbReference>
<keyword evidence="13" id="KW-1185">Reference proteome</keyword>
<dbReference type="PANTHER" id="PTHR11136:SF0">
    <property type="entry name" value="DIHYDROFOLATE SYNTHETASE-RELATED"/>
    <property type="match status" value="1"/>
</dbReference>
<comment type="similarity">
    <text evidence="2 10">Belongs to the folylpolyglutamate synthase family.</text>
</comment>
<dbReference type="InterPro" id="IPR018109">
    <property type="entry name" value="Folylpolyglutamate_synth_CS"/>
</dbReference>
<dbReference type="AlphaFoldDB" id="A0A2P7AZA0"/>
<reference evidence="13" key="1">
    <citation type="submission" date="2017-11" db="EMBL/GenBank/DDBJ databases">
        <authorList>
            <person name="Kuznetsova I."/>
            <person name="Sazanova A."/>
            <person name="Chirak E."/>
            <person name="Safronova V."/>
            <person name="Willems A."/>
        </authorList>
    </citation>
    <scope>NUCLEOTIDE SEQUENCE [LARGE SCALE GENOMIC DNA]</scope>
    <source>
        <strain evidence="13">PEPV15</strain>
    </source>
</reference>
<evidence type="ECO:0000256" key="1">
    <source>
        <dbReference type="ARBA" id="ARBA00001946"/>
    </source>
</evidence>
<dbReference type="InterPro" id="IPR013221">
    <property type="entry name" value="Mur_ligase_cen"/>
</dbReference>
<dbReference type="GO" id="GO:0005524">
    <property type="term" value="F:ATP binding"/>
    <property type="evidence" value="ECO:0007669"/>
    <property type="project" value="UniProtKB-KW"/>
</dbReference>
<dbReference type="InterPro" id="IPR036615">
    <property type="entry name" value="Mur_ligase_C_dom_sf"/>
</dbReference>
<evidence type="ECO:0000313" key="12">
    <source>
        <dbReference type="EMBL" id="PSH59530.1"/>
    </source>
</evidence>
<dbReference type="FunFam" id="3.40.1190.10:FF:000011">
    <property type="entry name" value="Folylpolyglutamate synthase/dihydrofolate synthase"/>
    <property type="match status" value="1"/>
</dbReference>
<gene>
    <name evidence="12" type="ORF">CU100_01725</name>
</gene>
<evidence type="ECO:0000256" key="7">
    <source>
        <dbReference type="ARBA" id="ARBA00022840"/>
    </source>
</evidence>
<dbReference type="EC" id="6.3.2.17" evidence="3"/>
<keyword evidence="6 10" id="KW-0547">Nucleotide-binding</keyword>
<dbReference type="Gene3D" id="3.90.190.20">
    <property type="entry name" value="Mur ligase, C-terminal domain"/>
    <property type="match status" value="1"/>
</dbReference>
<evidence type="ECO:0000256" key="5">
    <source>
        <dbReference type="ARBA" id="ARBA00022723"/>
    </source>
</evidence>
<keyword evidence="4 10" id="KW-0436">Ligase</keyword>
<feature type="domain" description="Mur ligase central" evidence="11">
    <location>
        <begin position="48"/>
        <end position="269"/>
    </location>
</feature>
<dbReference type="Gene3D" id="3.40.1190.10">
    <property type="entry name" value="Mur-like, catalytic domain"/>
    <property type="match status" value="1"/>
</dbReference>
<dbReference type="InterPro" id="IPR036565">
    <property type="entry name" value="Mur-like_cat_sf"/>
</dbReference>
<dbReference type="UniPathway" id="UPA00077">
    <property type="reaction ID" value="UER00157"/>
</dbReference>
<organism evidence="12 13">
    <name type="scientific">Phyllobacterium endophyticum</name>
    <dbReference type="NCBI Taxonomy" id="1149773"/>
    <lineage>
        <taxon>Bacteria</taxon>
        <taxon>Pseudomonadati</taxon>
        <taxon>Pseudomonadota</taxon>
        <taxon>Alphaproteobacteria</taxon>
        <taxon>Hyphomicrobiales</taxon>
        <taxon>Phyllobacteriaceae</taxon>
        <taxon>Phyllobacterium</taxon>
    </lineage>
</organism>
<evidence type="ECO:0000256" key="6">
    <source>
        <dbReference type="ARBA" id="ARBA00022741"/>
    </source>
</evidence>
<dbReference type="EMBL" id="PGGN01000001">
    <property type="protein sequence ID" value="PSH59530.1"/>
    <property type="molecule type" value="Genomic_DNA"/>
</dbReference>
<proteinExistence type="inferred from homology"/>
<evidence type="ECO:0000256" key="8">
    <source>
        <dbReference type="ARBA" id="ARBA00022842"/>
    </source>
</evidence>
<evidence type="ECO:0000256" key="2">
    <source>
        <dbReference type="ARBA" id="ARBA00008276"/>
    </source>
</evidence>
<evidence type="ECO:0000256" key="4">
    <source>
        <dbReference type="ARBA" id="ARBA00022598"/>
    </source>
</evidence>
<dbReference type="GO" id="GO:0046872">
    <property type="term" value="F:metal ion binding"/>
    <property type="evidence" value="ECO:0007669"/>
    <property type="project" value="UniProtKB-KW"/>
</dbReference>
<dbReference type="GO" id="GO:0005737">
    <property type="term" value="C:cytoplasm"/>
    <property type="evidence" value="ECO:0007669"/>
    <property type="project" value="TreeGrafter"/>
</dbReference>